<dbReference type="AlphaFoldDB" id="A0A7Z0VQH7"/>
<gene>
    <name evidence="12 17" type="primary">dnaG</name>
    <name evidence="17" type="ORF">CODIS_00550</name>
</gene>
<dbReference type="FunFam" id="3.40.1360.10:FF:000002">
    <property type="entry name" value="DNA primase"/>
    <property type="match status" value="1"/>
</dbReference>
<dbReference type="SMART" id="SM00493">
    <property type="entry name" value="TOPRIM"/>
    <property type="match status" value="1"/>
</dbReference>
<evidence type="ECO:0000256" key="15">
    <source>
        <dbReference type="SAM" id="MobiDB-lite"/>
    </source>
</evidence>
<dbReference type="EC" id="2.7.7.101" evidence="12"/>
<evidence type="ECO:0000256" key="1">
    <source>
        <dbReference type="ARBA" id="ARBA00022478"/>
    </source>
</evidence>
<feature type="compositionally biased region" description="Basic and acidic residues" evidence="15">
    <location>
        <begin position="422"/>
        <end position="433"/>
    </location>
</feature>
<dbReference type="InterPro" id="IPR013173">
    <property type="entry name" value="DNA_primase_DnaG_DnaB-bd_dom"/>
</dbReference>
<keyword evidence="7 12" id="KW-0863">Zinc-finger</keyword>
<dbReference type="Pfam" id="PF13155">
    <property type="entry name" value="Toprim_2"/>
    <property type="match status" value="1"/>
</dbReference>
<dbReference type="CDD" id="cd03364">
    <property type="entry name" value="TOPRIM_DnaG_primases"/>
    <property type="match status" value="1"/>
</dbReference>
<dbReference type="NCBIfam" id="TIGR01391">
    <property type="entry name" value="dnaG"/>
    <property type="match status" value="1"/>
</dbReference>
<dbReference type="Pfam" id="PF01807">
    <property type="entry name" value="Zn_ribbon_DnaG"/>
    <property type="match status" value="1"/>
</dbReference>
<dbReference type="PANTHER" id="PTHR30313">
    <property type="entry name" value="DNA PRIMASE"/>
    <property type="match status" value="1"/>
</dbReference>
<keyword evidence="11 12" id="KW-0804">Transcription</keyword>
<dbReference type="OrthoDB" id="9803773at2"/>
<keyword evidence="2 12" id="KW-0639">Primosome</keyword>
<comment type="function">
    <text evidence="12 13">RNA polymerase that catalyzes the synthesis of short RNA molecules used as primers for DNA polymerase during DNA replication.</text>
</comment>
<dbReference type="FunFam" id="3.90.580.10:FF:000001">
    <property type="entry name" value="DNA primase"/>
    <property type="match status" value="1"/>
</dbReference>
<dbReference type="InterPro" id="IPR050219">
    <property type="entry name" value="DnaG_primase"/>
</dbReference>
<comment type="caution">
    <text evidence="17">The sequence shown here is derived from an EMBL/GenBank/DDBJ whole genome shotgun (WGS) entry which is preliminary data.</text>
</comment>
<dbReference type="RefSeq" id="WP_069120044.1">
    <property type="nucleotide sequence ID" value="NZ_MARB01000001.1"/>
</dbReference>
<dbReference type="GO" id="GO:0005737">
    <property type="term" value="C:cytoplasm"/>
    <property type="evidence" value="ECO:0007669"/>
    <property type="project" value="TreeGrafter"/>
</dbReference>
<reference evidence="17 18" key="1">
    <citation type="submission" date="2016-06" db="EMBL/GenBank/DDBJ databases">
        <title>Genome sequence of endosymbiont of Candidatus Endolucinida thiodiazotropha.</title>
        <authorList>
            <person name="Poehlein A."/>
            <person name="Koenig S."/>
            <person name="Heiden S.E."/>
            <person name="Thuermer A."/>
            <person name="Voget S."/>
            <person name="Daniel R."/>
            <person name="Markert S."/>
            <person name="Gros O."/>
            <person name="Schweder T."/>
        </authorList>
    </citation>
    <scope>NUCLEOTIDE SEQUENCE [LARGE SCALE GENOMIC DNA]</scope>
    <source>
        <strain evidence="17 18">COS</strain>
    </source>
</reference>
<keyword evidence="1 12" id="KW-0240">DNA-directed RNA polymerase</keyword>
<dbReference type="GO" id="GO:1990077">
    <property type="term" value="C:primosome complex"/>
    <property type="evidence" value="ECO:0007669"/>
    <property type="project" value="UniProtKB-KW"/>
</dbReference>
<name>A0A7Z0VQH7_9GAMM</name>
<evidence type="ECO:0000313" key="17">
    <source>
        <dbReference type="EMBL" id="ODJ89496.1"/>
    </source>
</evidence>
<dbReference type="InterPro" id="IPR013264">
    <property type="entry name" value="DNAG_N"/>
</dbReference>
<evidence type="ECO:0000256" key="3">
    <source>
        <dbReference type="ARBA" id="ARBA00022679"/>
    </source>
</evidence>
<evidence type="ECO:0000256" key="7">
    <source>
        <dbReference type="ARBA" id="ARBA00022771"/>
    </source>
</evidence>
<dbReference type="SUPFAM" id="SSF57783">
    <property type="entry name" value="Zinc beta-ribbon"/>
    <property type="match status" value="1"/>
</dbReference>
<dbReference type="InterPro" id="IPR034151">
    <property type="entry name" value="TOPRIM_DnaG_bac"/>
</dbReference>
<evidence type="ECO:0000256" key="8">
    <source>
        <dbReference type="ARBA" id="ARBA00022833"/>
    </source>
</evidence>
<dbReference type="GO" id="GO:0000428">
    <property type="term" value="C:DNA-directed RNA polymerase complex"/>
    <property type="evidence" value="ECO:0007669"/>
    <property type="project" value="UniProtKB-KW"/>
</dbReference>
<dbReference type="Pfam" id="PF08278">
    <property type="entry name" value="DnaG_DnaB_bind"/>
    <property type="match status" value="1"/>
</dbReference>
<proteinExistence type="inferred from homology"/>
<comment type="cofactor">
    <cofactor evidence="12 13 14">
        <name>Zn(2+)</name>
        <dbReference type="ChEBI" id="CHEBI:29105"/>
    </cofactor>
    <text evidence="12 13 14">Binds 1 zinc ion per monomer.</text>
</comment>
<evidence type="ECO:0000256" key="9">
    <source>
        <dbReference type="ARBA" id="ARBA00022842"/>
    </source>
</evidence>
<keyword evidence="10 12" id="KW-0238">DNA-binding</keyword>
<feature type="domain" description="Toprim" evidence="16">
    <location>
        <begin position="255"/>
        <end position="337"/>
    </location>
</feature>
<dbReference type="InterPro" id="IPR002694">
    <property type="entry name" value="Znf_CHC2"/>
</dbReference>
<evidence type="ECO:0000256" key="11">
    <source>
        <dbReference type="ARBA" id="ARBA00023163"/>
    </source>
</evidence>
<evidence type="ECO:0000256" key="12">
    <source>
        <dbReference type="HAMAP-Rule" id="MF_00974"/>
    </source>
</evidence>
<evidence type="ECO:0000256" key="4">
    <source>
        <dbReference type="ARBA" id="ARBA00022695"/>
    </source>
</evidence>
<keyword evidence="5 12" id="KW-0235">DNA replication</keyword>
<dbReference type="InterPro" id="IPR006171">
    <property type="entry name" value="TOPRIM_dom"/>
</dbReference>
<dbReference type="InterPro" id="IPR006295">
    <property type="entry name" value="DNA_primase_DnaG"/>
</dbReference>
<dbReference type="Gene3D" id="1.10.860.10">
    <property type="entry name" value="DNAb Helicase, Chain A"/>
    <property type="match status" value="1"/>
</dbReference>
<dbReference type="InterPro" id="IPR037068">
    <property type="entry name" value="DNA_primase_core_N_sf"/>
</dbReference>
<feature type="compositionally biased region" description="Polar residues" evidence="15">
    <location>
        <begin position="434"/>
        <end position="445"/>
    </location>
</feature>
<dbReference type="SMART" id="SM00400">
    <property type="entry name" value="ZnF_CHCC"/>
    <property type="match status" value="1"/>
</dbReference>
<evidence type="ECO:0000259" key="16">
    <source>
        <dbReference type="PROSITE" id="PS50880"/>
    </source>
</evidence>
<dbReference type="PIRSF" id="PIRSF002811">
    <property type="entry name" value="DnaG"/>
    <property type="match status" value="1"/>
</dbReference>
<organism evidence="17 18">
    <name type="scientific">Candidatus Thiodiazotropha endolucinida</name>
    <dbReference type="NCBI Taxonomy" id="1655433"/>
    <lineage>
        <taxon>Bacteria</taxon>
        <taxon>Pseudomonadati</taxon>
        <taxon>Pseudomonadota</taxon>
        <taxon>Gammaproteobacteria</taxon>
        <taxon>Chromatiales</taxon>
        <taxon>Sedimenticolaceae</taxon>
        <taxon>Candidatus Thiodiazotropha</taxon>
    </lineage>
</organism>
<dbReference type="Gene3D" id="3.90.980.10">
    <property type="entry name" value="DNA primase, catalytic core, N-terminal domain"/>
    <property type="match status" value="1"/>
</dbReference>
<dbReference type="GO" id="GO:0006269">
    <property type="term" value="P:DNA replication, synthesis of primer"/>
    <property type="evidence" value="ECO:0007669"/>
    <property type="project" value="UniProtKB-UniRule"/>
</dbReference>
<dbReference type="SUPFAM" id="SSF56731">
    <property type="entry name" value="DNA primase core"/>
    <property type="match status" value="1"/>
</dbReference>
<dbReference type="Gene3D" id="3.90.580.10">
    <property type="entry name" value="Zinc finger, CHC2-type domain"/>
    <property type="match status" value="1"/>
</dbReference>
<dbReference type="Gene3D" id="1.20.50.20">
    <property type="entry name" value="DnaG, RNA polymerase domain, helical bundle"/>
    <property type="match status" value="1"/>
</dbReference>
<dbReference type="PROSITE" id="PS50880">
    <property type="entry name" value="TOPRIM"/>
    <property type="match status" value="1"/>
</dbReference>
<dbReference type="Proteomes" id="UP000094769">
    <property type="component" value="Unassembled WGS sequence"/>
</dbReference>
<dbReference type="GO" id="GO:0008270">
    <property type="term" value="F:zinc ion binding"/>
    <property type="evidence" value="ECO:0007669"/>
    <property type="project" value="UniProtKB-UniRule"/>
</dbReference>
<comment type="subunit">
    <text evidence="12">Monomer. Interacts with DnaB.</text>
</comment>
<keyword evidence="9" id="KW-0460">Magnesium</keyword>
<evidence type="ECO:0000256" key="6">
    <source>
        <dbReference type="ARBA" id="ARBA00022723"/>
    </source>
</evidence>
<feature type="region of interest" description="Disordered" evidence="15">
    <location>
        <begin position="422"/>
        <end position="445"/>
    </location>
</feature>
<evidence type="ECO:0000313" key="18">
    <source>
        <dbReference type="Proteomes" id="UP000094769"/>
    </source>
</evidence>
<dbReference type="FunFam" id="3.90.980.10:FF:000001">
    <property type="entry name" value="DNA primase"/>
    <property type="match status" value="1"/>
</dbReference>
<dbReference type="GO" id="GO:0003899">
    <property type="term" value="F:DNA-directed RNA polymerase activity"/>
    <property type="evidence" value="ECO:0007669"/>
    <property type="project" value="UniProtKB-UniRule"/>
</dbReference>
<accession>A0A7Z0VQH7</accession>
<evidence type="ECO:0000256" key="2">
    <source>
        <dbReference type="ARBA" id="ARBA00022515"/>
    </source>
</evidence>
<keyword evidence="3 12" id="KW-0808">Transferase</keyword>
<evidence type="ECO:0000256" key="10">
    <source>
        <dbReference type="ARBA" id="ARBA00023125"/>
    </source>
</evidence>
<dbReference type="Gene3D" id="3.40.1360.10">
    <property type="match status" value="1"/>
</dbReference>
<dbReference type="InterPro" id="IPR019475">
    <property type="entry name" value="DNA_primase_DnaB-bd"/>
</dbReference>
<dbReference type="InterPro" id="IPR036977">
    <property type="entry name" value="DNA_primase_Znf_CHC2"/>
</dbReference>
<dbReference type="InterPro" id="IPR030846">
    <property type="entry name" value="DnaG_bac"/>
</dbReference>
<keyword evidence="8 12" id="KW-0862">Zinc</keyword>
<keyword evidence="6 12" id="KW-0479">Metal-binding</keyword>
<evidence type="ECO:0000256" key="14">
    <source>
        <dbReference type="PIRSR" id="PIRSR002811-1"/>
    </source>
</evidence>
<comment type="domain">
    <text evidence="12">Contains an N-terminal zinc-binding domain, a central core domain that contains the primase activity, and a C-terminal DnaB-binding domain.</text>
</comment>
<dbReference type="SMART" id="SM00766">
    <property type="entry name" value="DnaG_DnaB_bind"/>
    <property type="match status" value="1"/>
</dbReference>
<dbReference type="Pfam" id="PF10410">
    <property type="entry name" value="DnaB_bind"/>
    <property type="match status" value="1"/>
</dbReference>
<dbReference type="InterPro" id="IPR016136">
    <property type="entry name" value="DNA_helicase_N/primase_C"/>
</dbReference>
<dbReference type="EMBL" id="MARB01000001">
    <property type="protein sequence ID" value="ODJ89496.1"/>
    <property type="molecule type" value="Genomic_DNA"/>
</dbReference>
<dbReference type="PANTHER" id="PTHR30313:SF2">
    <property type="entry name" value="DNA PRIMASE"/>
    <property type="match status" value="1"/>
</dbReference>
<dbReference type="Pfam" id="PF08275">
    <property type="entry name" value="DNAG_N"/>
    <property type="match status" value="1"/>
</dbReference>
<evidence type="ECO:0000256" key="5">
    <source>
        <dbReference type="ARBA" id="ARBA00022705"/>
    </source>
</evidence>
<dbReference type="SUPFAM" id="SSF117023">
    <property type="entry name" value="DNA primase DnaG, C-terminal domain"/>
    <property type="match status" value="1"/>
</dbReference>
<keyword evidence="18" id="KW-1185">Reference proteome</keyword>
<comment type="similarity">
    <text evidence="12 13">Belongs to the DnaG primase family.</text>
</comment>
<sequence length="582" mass="65604">MAGKIPTQFIDDLLNRIDVVDVINRRVPLKKAGRDFQARCPFHDEKTPSFTVSQQKQFYHCFGCGAHGSAIGFLMEYENLGFVEAVEELAHAAGLEVPREAGYDQGPDLRPLYDLMEDAARFYRHQLKNHPNAELAIDYLKSRGLSGEIAAAFGIGYAPPGWDNLLTTLGKDTSAVSKLLECGLTQEGESKGYDRFRDRIIFPIRDRRGRTIGFGGRTIGDEKPKYLNSPETALFHKGRELYGLYEARKANAKIARLLVVEGYMDVAALAQHGILNAVATLGTATTHDHLELIFRTCPEVVFCFDGDRAGRDAAWKALLTSLPLMRDGREVKFLFLPQGEDPDTQIRKEGADAFNARMEQAQPLSKFLFQQLTDQVQMESIDGRAKLAQLASPLLEKLPSGVFRRMMFQHLEEVVGIRDGHLDKGVQQKDQNRQRSVVSSGKQQRPTPIRMAIALLLDCPHLYTIADSVEKDWQKWDAPGISILKQLLEIIRSQPTLNKAALLERWRDTEHFNHLNKLANYGFDLPGMDQEAELRDALLKLNAQFHKNSRPQPGNLRPSELSDDLLNELKRRYPGTLSQDEQ</sequence>
<feature type="zinc finger region" description="CHC2-type" evidence="12 14">
    <location>
        <begin position="40"/>
        <end position="64"/>
    </location>
</feature>
<comment type="catalytic activity">
    <reaction evidence="12">
        <text>ssDNA + n NTP = ssDNA/pppN(pN)n-1 hybrid + (n-1) diphosphate.</text>
        <dbReference type="EC" id="2.7.7.101"/>
    </reaction>
</comment>
<keyword evidence="4 12" id="KW-0548">Nucleotidyltransferase</keyword>
<protein>
    <recommendedName>
        <fullName evidence="12 13">DNA primase</fullName>
        <ecNumber evidence="12">2.7.7.101</ecNumber>
    </recommendedName>
</protein>
<evidence type="ECO:0000256" key="13">
    <source>
        <dbReference type="PIRNR" id="PIRNR002811"/>
    </source>
</evidence>
<dbReference type="GO" id="GO:0003677">
    <property type="term" value="F:DNA binding"/>
    <property type="evidence" value="ECO:0007669"/>
    <property type="project" value="UniProtKB-KW"/>
</dbReference>
<dbReference type="HAMAP" id="MF_00974">
    <property type="entry name" value="DNA_primase_DnaG"/>
    <property type="match status" value="1"/>
</dbReference>